<feature type="non-terminal residue" evidence="1">
    <location>
        <position position="1"/>
    </location>
</feature>
<reference evidence="1 2" key="1">
    <citation type="journal article" date="2019" name="Nat. Ecol. Evol.">
        <title>Megaphylogeny resolves global patterns of mushroom evolution.</title>
        <authorList>
            <person name="Varga T."/>
            <person name="Krizsan K."/>
            <person name="Foldi C."/>
            <person name="Dima B."/>
            <person name="Sanchez-Garcia M."/>
            <person name="Sanchez-Ramirez S."/>
            <person name="Szollosi G.J."/>
            <person name="Szarkandi J.G."/>
            <person name="Papp V."/>
            <person name="Albert L."/>
            <person name="Andreopoulos W."/>
            <person name="Angelini C."/>
            <person name="Antonin V."/>
            <person name="Barry K.W."/>
            <person name="Bougher N.L."/>
            <person name="Buchanan P."/>
            <person name="Buyck B."/>
            <person name="Bense V."/>
            <person name="Catcheside P."/>
            <person name="Chovatia M."/>
            <person name="Cooper J."/>
            <person name="Damon W."/>
            <person name="Desjardin D."/>
            <person name="Finy P."/>
            <person name="Geml J."/>
            <person name="Haridas S."/>
            <person name="Hughes K."/>
            <person name="Justo A."/>
            <person name="Karasinski D."/>
            <person name="Kautmanova I."/>
            <person name="Kiss B."/>
            <person name="Kocsube S."/>
            <person name="Kotiranta H."/>
            <person name="LaButti K.M."/>
            <person name="Lechner B.E."/>
            <person name="Liimatainen K."/>
            <person name="Lipzen A."/>
            <person name="Lukacs Z."/>
            <person name="Mihaltcheva S."/>
            <person name="Morgado L.N."/>
            <person name="Niskanen T."/>
            <person name="Noordeloos M.E."/>
            <person name="Ohm R.A."/>
            <person name="Ortiz-Santana B."/>
            <person name="Ovrebo C."/>
            <person name="Racz N."/>
            <person name="Riley R."/>
            <person name="Savchenko A."/>
            <person name="Shiryaev A."/>
            <person name="Soop K."/>
            <person name="Spirin V."/>
            <person name="Szebenyi C."/>
            <person name="Tomsovsky M."/>
            <person name="Tulloss R.E."/>
            <person name="Uehling J."/>
            <person name="Grigoriev I.V."/>
            <person name="Vagvolgyi C."/>
            <person name="Papp T."/>
            <person name="Martin F.M."/>
            <person name="Miettinen O."/>
            <person name="Hibbett D.S."/>
            <person name="Nagy L.G."/>
        </authorList>
    </citation>
    <scope>NUCLEOTIDE SEQUENCE [LARGE SCALE GENOMIC DNA]</scope>
    <source>
        <strain evidence="1 2">CBS 962.96</strain>
    </source>
</reference>
<accession>A0A4S8LCJ5</accession>
<evidence type="ECO:0000313" key="1">
    <source>
        <dbReference type="EMBL" id="THU86569.1"/>
    </source>
</evidence>
<organism evidence="1 2">
    <name type="scientific">Dendrothele bispora (strain CBS 962.96)</name>
    <dbReference type="NCBI Taxonomy" id="1314807"/>
    <lineage>
        <taxon>Eukaryota</taxon>
        <taxon>Fungi</taxon>
        <taxon>Dikarya</taxon>
        <taxon>Basidiomycota</taxon>
        <taxon>Agaricomycotina</taxon>
        <taxon>Agaricomycetes</taxon>
        <taxon>Agaricomycetidae</taxon>
        <taxon>Agaricales</taxon>
        <taxon>Agaricales incertae sedis</taxon>
        <taxon>Dendrothele</taxon>
    </lineage>
</organism>
<gene>
    <name evidence="1" type="ORF">K435DRAFT_614721</name>
</gene>
<dbReference type="AlphaFoldDB" id="A0A4S8LCJ5"/>
<dbReference type="EMBL" id="ML179491">
    <property type="protein sequence ID" value="THU86569.1"/>
    <property type="molecule type" value="Genomic_DNA"/>
</dbReference>
<sequence>ATRILGAWFGNKINADQVWTPVLEKIDKALERWAKGSPTMEGRRLIVQMISGGMTQYLTQVQGMPTNIEKRITKRISNYIWEEKEKNPVNKNVMYMKIQEG</sequence>
<keyword evidence="2" id="KW-1185">Reference proteome</keyword>
<name>A0A4S8LCJ5_DENBC</name>
<protein>
    <submittedName>
        <fullName evidence="1">Uncharacterized protein</fullName>
    </submittedName>
</protein>
<proteinExistence type="predicted"/>
<dbReference type="Proteomes" id="UP000297245">
    <property type="component" value="Unassembled WGS sequence"/>
</dbReference>
<evidence type="ECO:0000313" key="2">
    <source>
        <dbReference type="Proteomes" id="UP000297245"/>
    </source>
</evidence>
<dbReference type="OrthoDB" id="2205812at2759"/>
<feature type="non-terminal residue" evidence="1">
    <location>
        <position position="101"/>
    </location>
</feature>